<dbReference type="PRINTS" id="PR01657">
    <property type="entry name" value="MCMFAMILY"/>
</dbReference>
<accession>A0A2M7B943</accession>
<dbReference type="Proteomes" id="UP000228561">
    <property type="component" value="Unassembled WGS sequence"/>
</dbReference>
<dbReference type="InterPro" id="IPR003593">
    <property type="entry name" value="AAA+_ATPase"/>
</dbReference>
<dbReference type="Gene3D" id="3.40.50.300">
    <property type="entry name" value="P-loop containing nucleotide triphosphate hydrolases"/>
    <property type="match status" value="1"/>
</dbReference>
<evidence type="ECO:0000259" key="4">
    <source>
        <dbReference type="SMART" id="SM00382"/>
    </source>
</evidence>
<evidence type="ECO:0000256" key="1">
    <source>
        <dbReference type="ARBA" id="ARBA00006354"/>
    </source>
</evidence>
<name>A0A2M7B943_9BACT</name>
<dbReference type="Pfam" id="PF13541">
    <property type="entry name" value="ChlI"/>
    <property type="match status" value="1"/>
</dbReference>
<evidence type="ECO:0000313" key="6">
    <source>
        <dbReference type="Proteomes" id="UP000228561"/>
    </source>
</evidence>
<dbReference type="InterPro" id="IPR000523">
    <property type="entry name" value="Mg_chelatse_chII-like_cat_dom"/>
</dbReference>
<dbReference type="Pfam" id="PF01078">
    <property type="entry name" value="Mg_chelatase"/>
    <property type="match status" value="1"/>
</dbReference>
<dbReference type="Gene3D" id="3.30.230.10">
    <property type="match status" value="1"/>
</dbReference>
<dbReference type="NCBIfam" id="TIGR00368">
    <property type="entry name" value="YifB family Mg chelatase-like AAA ATPase"/>
    <property type="match status" value="1"/>
</dbReference>
<proteinExistence type="inferred from homology"/>
<dbReference type="InterPro" id="IPR001208">
    <property type="entry name" value="MCM_dom"/>
</dbReference>
<dbReference type="SUPFAM" id="SSF52540">
    <property type="entry name" value="P-loop containing nucleoside triphosphate hydrolases"/>
    <property type="match status" value="1"/>
</dbReference>
<dbReference type="GO" id="GO:0005524">
    <property type="term" value="F:ATP binding"/>
    <property type="evidence" value="ECO:0007669"/>
    <property type="project" value="UniProtKB-KW"/>
</dbReference>
<dbReference type="PANTHER" id="PTHR32039">
    <property type="entry name" value="MAGNESIUM-CHELATASE SUBUNIT CHLI"/>
    <property type="match status" value="1"/>
</dbReference>
<dbReference type="InterPro" id="IPR020568">
    <property type="entry name" value="Ribosomal_Su5_D2-typ_SF"/>
</dbReference>
<feature type="domain" description="AAA+ ATPase" evidence="4">
    <location>
        <begin position="215"/>
        <end position="396"/>
    </location>
</feature>
<protein>
    <submittedName>
        <fullName evidence="5">Magnesium chelatase</fullName>
    </submittedName>
</protein>
<dbReference type="PANTHER" id="PTHR32039:SF7">
    <property type="entry name" value="COMPETENCE PROTEIN COMM"/>
    <property type="match status" value="1"/>
</dbReference>
<dbReference type="SUPFAM" id="SSF54211">
    <property type="entry name" value="Ribosomal protein S5 domain 2-like"/>
    <property type="match status" value="1"/>
</dbReference>
<evidence type="ECO:0000313" key="5">
    <source>
        <dbReference type="EMBL" id="PIU99601.1"/>
    </source>
</evidence>
<dbReference type="InterPro" id="IPR004482">
    <property type="entry name" value="Mg_chelat-rel"/>
</dbReference>
<dbReference type="EMBL" id="PEVG01000017">
    <property type="protein sequence ID" value="PIU99601.1"/>
    <property type="molecule type" value="Genomic_DNA"/>
</dbReference>
<dbReference type="AlphaFoldDB" id="A0A2M7B943"/>
<dbReference type="SMART" id="SM00382">
    <property type="entry name" value="AAA"/>
    <property type="match status" value="1"/>
</dbReference>
<dbReference type="InterPro" id="IPR025158">
    <property type="entry name" value="Mg_chelat-rel_C"/>
</dbReference>
<reference evidence="6" key="1">
    <citation type="submission" date="2017-09" db="EMBL/GenBank/DDBJ databases">
        <title>Depth-based differentiation of microbial function through sediment-hosted aquifers and enrichment of novel symbionts in the deep terrestrial subsurface.</title>
        <authorList>
            <person name="Probst A.J."/>
            <person name="Ladd B."/>
            <person name="Jarett J.K."/>
            <person name="Geller-Mcgrath D.E."/>
            <person name="Sieber C.M.K."/>
            <person name="Emerson J.B."/>
            <person name="Anantharaman K."/>
            <person name="Thomas B.C."/>
            <person name="Malmstrom R."/>
            <person name="Stieglmeier M."/>
            <person name="Klingl A."/>
            <person name="Woyke T."/>
            <person name="Ryan C.M."/>
            <person name="Banfield J.F."/>
        </authorList>
    </citation>
    <scope>NUCLEOTIDE SEQUENCE [LARGE SCALE GENOMIC DNA]</scope>
</reference>
<sequence>MAVKIQSAQVIGLKGSIIDVEIDLSTGLYNFTLVGLPDKAVEEAKERISAAIKNTGFLSPQKKNQRIIVSLAPADIKKEGPVFDFAIAMAYLSASKQLLFDPKEKLFLGELGLDGTLRPIKGTLVLTQAARGAGFKELFLPKQNAAEAALIKGIKIFGCKSLAEVVKHFRNENPLKAQPETELETGIEKEFSLLDFSDIKGQETAKRGLEIAASGGHNVLMIGPPGTGKTMLAKAFAAILPPPSFEEILETTSIHSVAGILNSSFMTSRPFRNPHHTASYIALVGGGAYPKPGEITLAHRGVLFLDEFPEFERRVIEALRQPLEDGMISVARAAGHIRFPARFILVCAMNPCPCGNLGSKTKPCICGQRDILRYQRRISGPIVDRIDLHLEVPQVDHEKLSDESRAGESSKIIRERVAKAREIQKERFAGRDIFTNSEMSVRDLKSLAPLSEDVKNILLQAAKRLDLSARVYHRIIKISRTIADLEGEKDINENHIFEALQYRPKS</sequence>
<keyword evidence="2" id="KW-0547">Nucleotide-binding</keyword>
<keyword evidence="3" id="KW-0067">ATP-binding</keyword>
<comment type="similarity">
    <text evidence="1">Belongs to the Mg-chelatase subunits D/I family. ComM subfamily.</text>
</comment>
<evidence type="ECO:0000256" key="3">
    <source>
        <dbReference type="ARBA" id="ARBA00022840"/>
    </source>
</evidence>
<gene>
    <name evidence="5" type="ORF">COS58_01480</name>
</gene>
<dbReference type="GO" id="GO:0003677">
    <property type="term" value="F:DNA binding"/>
    <property type="evidence" value="ECO:0007669"/>
    <property type="project" value="InterPro"/>
</dbReference>
<dbReference type="InterPro" id="IPR045006">
    <property type="entry name" value="CHLI-like"/>
</dbReference>
<organism evidence="5 6">
    <name type="scientific">Candidatus Tagabacteria bacterium CG03_land_8_20_14_0_80_41_22</name>
    <dbReference type="NCBI Taxonomy" id="1975020"/>
    <lineage>
        <taxon>Bacteria</taxon>
        <taxon>Candidatus Tagaibacteriota</taxon>
    </lineage>
</organism>
<comment type="caution">
    <text evidence="5">The sequence shown here is derived from an EMBL/GenBank/DDBJ whole genome shotgun (WGS) entry which is preliminary data.</text>
</comment>
<dbReference type="InterPro" id="IPR014721">
    <property type="entry name" value="Ribsml_uS5_D2-typ_fold_subgr"/>
</dbReference>
<dbReference type="InterPro" id="IPR027417">
    <property type="entry name" value="P-loop_NTPase"/>
</dbReference>
<evidence type="ECO:0000256" key="2">
    <source>
        <dbReference type="ARBA" id="ARBA00022741"/>
    </source>
</evidence>
<dbReference type="Pfam" id="PF13335">
    <property type="entry name" value="Mg_chelatase_C"/>
    <property type="match status" value="1"/>
</dbReference>